<protein>
    <submittedName>
        <fullName evidence="6">Serine protease family S54</fullName>
    </submittedName>
</protein>
<dbReference type="GO" id="GO:0004252">
    <property type="term" value="F:serine-type endopeptidase activity"/>
    <property type="evidence" value="ECO:0007669"/>
    <property type="project" value="InterPro"/>
</dbReference>
<accession>A0A1V9YWL9</accession>
<dbReference type="EMBL" id="JNBR01000671">
    <property type="protein sequence ID" value="OQR90101.1"/>
    <property type="molecule type" value="Genomic_DNA"/>
</dbReference>
<evidence type="ECO:0000259" key="5">
    <source>
        <dbReference type="Pfam" id="PF01694"/>
    </source>
</evidence>
<evidence type="ECO:0000256" key="3">
    <source>
        <dbReference type="ARBA" id="ARBA00022989"/>
    </source>
</evidence>
<organism evidence="6 7">
    <name type="scientific">Achlya hypogyna</name>
    <name type="common">Oomycete</name>
    <name type="synonym">Protoachlya hypogyna</name>
    <dbReference type="NCBI Taxonomy" id="1202772"/>
    <lineage>
        <taxon>Eukaryota</taxon>
        <taxon>Sar</taxon>
        <taxon>Stramenopiles</taxon>
        <taxon>Oomycota</taxon>
        <taxon>Saprolegniomycetes</taxon>
        <taxon>Saprolegniales</taxon>
        <taxon>Achlyaceae</taxon>
        <taxon>Achlya</taxon>
    </lineage>
</organism>
<proteinExistence type="predicted"/>
<feature type="domain" description="Peptidase S54 rhomboid" evidence="5">
    <location>
        <begin position="139"/>
        <end position="171"/>
    </location>
</feature>
<evidence type="ECO:0000256" key="4">
    <source>
        <dbReference type="ARBA" id="ARBA00023136"/>
    </source>
</evidence>
<keyword evidence="6" id="KW-0378">Hydrolase</keyword>
<sequence>MLSRLVRLERAPHHGGLAIALRSATKSSVTHRALPRRHPHVQADTTAFGLGFVALGIAVTAAPDLTKMSLLDVLGDSVHVVAAKMRETYGDDNRRILLQLIATNSVVFGLWNLSAKSPRLAMFMWHNFACSYQGVAVERRWHTLLTSAFSHITLTHFGVNMLMLWHFGSSILPPADEDGIKAARRFALTNGSWFESVSRPFGYRPPRSLTPTEFTTVYFTSAIASSVTSAVVSGVRGARFVYSIGASGAVFGILTAYCMMRPDQELYLYGMLPLTASDMLKVSVAVNGIGSIFQHAQRSALAMATPNVDFVGHLGGQAAAYVVAPK</sequence>
<dbReference type="SUPFAM" id="SSF144091">
    <property type="entry name" value="Rhomboid-like"/>
    <property type="match status" value="1"/>
</dbReference>
<keyword evidence="7" id="KW-1185">Reference proteome</keyword>
<keyword evidence="2" id="KW-0812">Transmembrane</keyword>
<dbReference type="InterPro" id="IPR050925">
    <property type="entry name" value="Rhomboid_protease_S54"/>
</dbReference>
<dbReference type="GO" id="GO:0016020">
    <property type="term" value="C:membrane"/>
    <property type="evidence" value="ECO:0007669"/>
    <property type="project" value="UniProtKB-SubCell"/>
</dbReference>
<dbReference type="Proteomes" id="UP000243579">
    <property type="component" value="Unassembled WGS sequence"/>
</dbReference>
<gene>
    <name evidence="6" type="ORF">ACHHYP_05809</name>
</gene>
<feature type="domain" description="Peptidase S54 rhomboid" evidence="5">
    <location>
        <begin position="207"/>
        <end position="323"/>
    </location>
</feature>
<dbReference type="InterPro" id="IPR035952">
    <property type="entry name" value="Rhomboid-like_sf"/>
</dbReference>
<dbReference type="InterPro" id="IPR022764">
    <property type="entry name" value="Peptidase_S54_rhomboid_dom"/>
</dbReference>
<evidence type="ECO:0000313" key="6">
    <source>
        <dbReference type="EMBL" id="OQR90101.1"/>
    </source>
</evidence>
<reference evidence="6 7" key="1">
    <citation type="journal article" date="2014" name="Genome Biol. Evol.">
        <title>The secreted proteins of Achlya hypogyna and Thraustotheca clavata identify the ancestral oomycete secretome and reveal gene acquisitions by horizontal gene transfer.</title>
        <authorList>
            <person name="Misner I."/>
            <person name="Blouin N."/>
            <person name="Leonard G."/>
            <person name="Richards T.A."/>
            <person name="Lane C.E."/>
        </authorList>
    </citation>
    <scope>NUCLEOTIDE SEQUENCE [LARGE SCALE GENOMIC DNA]</scope>
    <source>
        <strain evidence="6 7">ATCC 48635</strain>
    </source>
</reference>
<evidence type="ECO:0000313" key="7">
    <source>
        <dbReference type="Proteomes" id="UP000243579"/>
    </source>
</evidence>
<dbReference type="STRING" id="1202772.A0A1V9YWL9"/>
<name>A0A1V9YWL9_ACHHY</name>
<evidence type="ECO:0000256" key="1">
    <source>
        <dbReference type="ARBA" id="ARBA00004141"/>
    </source>
</evidence>
<keyword evidence="3" id="KW-1133">Transmembrane helix</keyword>
<comment type="caution">
    <text evidence="6">The sequence shown here is derived from an EMBL/GenBank/DDBJ whole genome shotgun (WGS) entry which is preliminary data.</text>
</comment>
<dbReference type="Gene3D" id="1.20.1540.10">
    <property type="entry name" value="Rhomboid-like"/>
    <property type="match status" value="1"/>
</dbReference>
<dbReference type="GO" id="GO:0006508">
    <property type="term" value="P:proteolysis"/>
    <property type="evidence" value="ECO:0007669"/>
    <property type="project" value="UniProtKB-KW"/>
</dbReference>
<dbReference type="PANTHER" id="PTHR43731">
    <property type="entry name" value="RHOMBOID PROTEASE"/>
    <property type="match status" value="1"/>
</dbReference>
<evidence type="ECO:0000256" key="2">
    <source>
        <dbReference type="ARBA" id="ARBA00022692"/>
    </source>
</evidence>
<keyword evidence="6" id="KW-0645">Protease</keyword>
<dbReference type="AlphaFoldDB" id="A0A1V9YWL9"/>
<dbReference type="PANTHER" id="PTHR43731:SF34">
    <property type="entry name" value="PEPTIDASE S54 RHOMBOID DOMAIN-CONTAINING PROTEIN"/>
    <property type="match status" value="1"/>
</dbReference>
<dbReference type="OrthoDB" id="418595at2759"/>
<dbReference type="Pfam" id="PF01694">
    <property type="entry name" value="Rhomboid"/>
    <property type="match status" value="2"/>
</dbReference>
<keyword evidence="4" id="KW-0472">Membrane</keyword>
<comment type="subcellular location">
    <subcellularLocation>
        <location evidence="1">Membrane</location>
        <topology evidence="1">Multi-pass membrane protein</topology>
    </subcellularLocation>
</comment>